<dbReference type="SUPFAM" id="SSF51735">
    <property type="entry name" value="NAD(P)-binding Rossmann-fold domains"/>
    <property type="match status" value="1"/>
</dbReference>
<evidence type="ECO:0000259" key="1">
    <source>
        <dbReference type="Pfam" id="PF01370"/>
    </source>
</evidence>
<feature type="domain" description="NAD-dependent epimerase/dehydratase" evidence="1">
    <location>
        <begin position="4"/>
        <end position="234"/>
    </location>
</feature>
<evidence type="ECO:0000313" key="3">
    <source>
        <dbReference type="Proteomes" id="UP000599391"/>
    </source>
</evidence>
<proteinExistence type="predicted"/>
<dbReference type="Pfam" id="PF01370">
    <property type="entry name" value="Epimerase"/>
    <property type="match status" value="1"/>
</dbReference>
<dbReference type="InterPro" id="IPR051783">
    <property type="entry name" value="NAD(P)-dependent_oxidoreduct"/>
</dbReference>
<comment type="caution">
    <text evidence="2">The sequence shown here is derived from an EMBL/GenBank/DDBJ whole genome shotgun (WGS) entry which is preliminary data.</text>
</comment>
<dbReference type="PANTHER" id="PTHR48079">
    <property type="entry name" value="PROTEIN YEEZ"/>
    <property type="match status" value="1"/>
</dbReference>
<protein>
    <submittedName>
        <fullName evidence="2">SDR family oxidoreductase</fullName>
    </submittedName>
</protein>
<dbReference type="GO" id="GO:0005737">
    <property type="term" value="C:cytoplasm"/>
    <property type="evidence" value="ECO:0007669"/>
    <property type="project" value="TreeGrafter"/>
</dbReference>
<dbReference type="AlphaFoldDB" id="A0A8J7HPW5"/>
<accession>A0A8J7HPW5</accession>
<organism evidence="2 3">
    <name type="scientific">Atlanticothrix silvestris CENA357</name>
    <dbReference type="NCBI Taxonomy" id="1725252"/>
    <lineage>
        <taxon>Bacteria</taxon>
        <taxon>Bacillati</taxon>
        <taxon>Cyanobacteriota</taxon>
        <taxon>Cyanophyceae</taxon>
        <taxon>Nostocales</taxon>
        <taxon>Nodulariaceae</taxon>
        <taxon>Atlanticothrix</taxon>
        <taxon>Atlanticothrix silvestris</taxon>
    </lineage>
</organism>
<dbReference type="InterPro" id="IPR001509">
    <property type="entry name" value="Epimerase_deHydtase"/>
</dbReference>
<dbReference type="InterPro" id="IPR036291">
    <property type="entry name" value="NAD(P)-bd_dom_sf"/>
</dbReference>
<dbReference type="Gene3D" id="3.40.50.720">
    <property type="entry name" value="NAD(P)-binding Rossmann-like Domain"/>
    <property type="match status" value="1"/>
</dbReference>
<dbReference type="RefSeq" id="WP_214442330.1">
    <property type="nucleotide sequence ID" value="NZ_JAECZB010000105.1"/>
</dbReference>
<dbReference type="CDD" id="cd05228">
    <property type="entry name" value="AR_FR_like_1_SDR_e"/>
    <property type="match status" value="1"/>
</dbReference>
<name>A0A8J7HPW5_9CYAN</name>
<sequence length="345" mass="37989">MKAFVTGATGLLGNNLVRSLVEQGHQVKALVRSPEKAFSLLKNSNVTFIPGDMLDVNDFVPDLEGCDVLFHTAAYFREYYQPGNHWKHLEDININGTINLLTAAEKVGIKKVVYVSSAGIIGMKPNGAPGDETTPPHPIAEKNLYFKSKILTEKAIHQFLQEHTLPVTTILPAWMFGPGDAAPTNSGKLILDYIERKLPLTIPGGTSIVDARDVAQAMINAVDLGKSGEKYILGGRYFSIKDVFTALEKITGIPSPIQLPHAVTVAYAWFSEKYARLSDKEVSISLNGIKAMRKRVQVSSDKAIRELGATFRPLENTLCDEVNWYCQHNYVKNLAIPIQTPSLIV</sequence>
<dbReference type="Proteomes" id="UP000599391">
    <property type="component" value="Unassembled WGS sequence"/>
</dbReference>
<keyword evidence="3" id="KW-1185">Reference proteome</keyword>
<gene>
    <name evidence="2" type="ORF">I8751_28120</name>
</gene>
<dbReference type="PANTHER" id="PTHR48079:SF6">
    <property type="entry name" value="NAD(P)-BINDING DOMAIN-CONTAINING PROTEIN-RELATED"/>
    <property type="match status" value="1"/>
</dbReference>
<dbReference type="GO" id="GO:0004029">
    <property type="term" value="F:aldehyde dehydrogenase (NAD+) activity"/>
    <property type="evidence" value="ECO:0007669"/>
    <property type="project" value="TreeGrafter"/>
</dbReference>
<evidence type="ECO:0000313" key="2">
    <source>
        <dbReference type="EMBL" id="MBH8556135.1"/>
    </source>
</evidence>
<reference evidence="2 3" key="1">
    <citation type="journal article" date="2021" name="Int. J. Syst. Evol. Microbiol.">
        <title>Amazonocrinis nigriterrae gen. nov., sp. nov., Atlanticothrix silvestris gen. nov., sp. nov. and Dendronalium phyllosphericum gen. nov., sp. nov., nostocacean cyanobacteria from Brazilian environments.</title>
        <authorList>
            <person name="Alvarenga D.O."/>
            <person name="Andreote A.P.D."/>
            <person name="Branco L.H.Z."/>
            <person name="Delbaje E."/>
            <person name="Cruz R.B."/>
            <person name="Varani A.M."/>
            <person name="Fiore M.F."/>
        </authorList>
    </citation>
    <scope>NUCLEOTIDE SEQUENCE [LARGE SCALE GENOMIC DNA]</scope>
    <source>
        <strain evidence="2 3">CENA357</strain>
    </source>
</reference>
<dbReference type="EMBL" id="JAECZB010000105">
    <property type="protein sequence ID" value="MBH8556135.1"/>
    <property type="molecule type" value="Genomic_DNA"/>
</dbReference>